<feature type="non-terminal residue" evidence="1">
    <location>
        <position position="1"/>
    </location>
</feature>
<accession>A0ACC1XMI0</accession>
<dbReference type="Proteomes" id="UP001164539">
    <property type="component" value="Chromosome 8"/>
</dbReference>
<sequence length="128" mass="14111">LKEKLYMRPGMGSLKRSSPLNSIILLCIIIVMTMVISKVRMVGGEGLSPSQCMEERRLGVNACKLIIFGQPPSPACCARLRANHYECICPSITPKLASLISVNQTISLLKTCGKRVPRHFKCGNLHFP</sequence>
<gene>
    <name evidence="1" type="ORF">OWV82_014824</name>
</gene>
<evidence type="ECO:0000313" key="2">
    <source>
        <dbReference type="Proteomes" id="UP001164539"/>
    </source>
</evidence>
<reference evidence="1 2" key="1">
    <citation type="journal article" date="2023" name="Science">
        <title>Complex scaffold remodeling in plant triterpene biosynthesis.</title>
        <authorList>
            <person name="De La Pena R."/>
            <person name="Hodgson H."/>
            <person name="Liu J.C."/>
            <person name="Stephenson M.J."/>
            <person name="Martin A.C."/>
            <person name="Owen C."/>
            <person name="Harkess A."/>
            <person name="Leebens-Mack J."/>
            <person name="Jimenez L.E."/>
            <person name="Osbourn A."/>
            <person name="Sattely E.S."/>
        </authorList>
    </citation>
    <scope>NUCLEOTIDE SEQUENCE [LARGE SCALE GENOMIC DNA]</scope>
    <source>
        <strain evidence="2">cv. JPN11</strain>
        <tissue evidence="1">Leaf</tissue>
    </source>
</reference>
<organism evidence="1 2">
    <name type="scientific">Melia azedarach</name>
    <name type="common">Chinaberry tree</name>
    <dbReference type="NCBI Taxonomy" id="155640"/>
    <lineage>
        <taxon>Eukaryota</taxon>
        <taxon>Viridiplantae</taxon>
        <taxon>Streptophyta</taxon>
        <taxon>Embryophyta</taxon>
        <taxon>Tracheophyta</taxon>
        <taxon>Spermatophyta</taxon>
        <taxon>Magnoliopsida</taxon>
        <taxon>eudicotyledons</taxon>
        <taxon>Gunneridae</taxon>
        <taxon>Pentapetalae</taxon>
        <taxon>rosids</taxon>
        <taxon>malvids</taxon>
        <taxon>Sapindales</taxon>
        <taxon>Meliaceae</taxon>
        <taxon>Melia</taxon>
    </lineage>
</organism>
<comment type="caution">
    <text evidence="1">The sequence shown here is derived from an EMBL/GenBank/DDBJ whole genome shotgun (WGS) entry which is preliminary data.</text>
</comment>
<keyword evidence="2" id="KW-1185">Reference proteome</keyword>
<proteinExistence type="predicted"/>
<evidence type="ECO:0000313" key="1">
    <source>
        <dbReference type="EMBL" id="KAJ4712615.1"/>
    </source>
</evidence>
<protein>
    <submittedName>
        <fullName evidence="1">Bifunctional inhibitor/plant lipid transfer protein/seed storage helical domain protein</fullName>
    </submittedName>
</protein>
<name>A0ACC1XMI0_MELAZ</name>
<dbReference type="EMBL" id="CM051401">
    <property type="protein sequence ID" value="KAJ4712615.1"/>
    <property type="molecule type" value="Genomic_DNA"/>
</dbReference>